<reference evidence="4" key="1">
    <citation type="submission" date="2021-01" db="EMBL/GenBank/DDBJ databases">
        <title>Whole genome shotgun sequence of Spirilliplanes yamanashiensis NBRC 15828.</title>
        <authorList>
            <person name="Komaki H."/>
            <person name="Tamura T."/>
        </authorList>
    </citation>
    <scope>NUCLEOTIDE SEQUENCE</scope>
    <source>
        <strain evidence="4">NBRC 15828</strain>
    </source>
</reference>
<dbReference type="InterPro" id="IPR016181">
    <property type="entry name" value="Acyl_CoA_acyltransferase"/>
</dbReference>
<dbReference type="SUPFAM" id="SSF55729">
    <property type="entry name" value="Acyl-CoA N-acyltransferases (Nat)"/>
    <property type="match status" value="1"/>
</dbReference>
<dbReference type="PANTHER" id="PTHR43877:SF2">
    <property type="entry name" value="AMINOALKYLPHOSPHONATE N-ACETYLTRANSFERASE-RELATED"/>
    <property type="match status" value="1"/>
</dbReference>
<feature type="domain" description="N-acetyltransferase" evidence="3">
    <location>
        <begin position="13"/>
        <end position="152"/>
    </location>
</feature>
<dbReference type="InterPro" id="IPR000182">
    <property type="entry name" value="GNAT_dom"/>
</dbReference>
<evidence type="ECO:0000313" key="5">
    <source>
        <dbReference type="Proteomes" id="UP000652013"/>
    </source>
</evidence>
<dbReference type="GO" id="GO:0016747">
    <property type="term" value="F:acyltransferase activity, transferring groups other than amino-acyl groups"/>
    <property type="evidence" value="ECO:0007669"/>
    <property type="project" value="InterPro"/>
</dbReference>
<proteinExistence type="predicted"/>
<dbReference type="Pfam" id="PF00583">
    <property type="entry name" value="Acetyltransf_1"/>
    <property type="match status" value="1"/>
</dbReference>
<keyword evidence="5" id="KW-1185">Reference proteome</keyword>
<dbReference type="Proteomes" id="UP000652013">
    <property type="component" value="Unassembled WGS sequence"/>
</dbReference>
<keyword evidence="1" id="KW-0808">Transferase</keyword>
<gene>
    <name evidence="4" type="ORF">Sya03_25780</name>
</gene>
<dbReference type="CDD" id="cd04301">
    <property type="entry name" value="NAT_SF"/>
    <property type="match status" value="1"/>
</dbReference>
<dbReference type="EMBL" id="BOOY01000018">
    <property type="protein sequence ID" value="GIJ03226.1"/>
    <property type="molecule type" value="Genomic_DNA"/>
</dbReference>
<dbReference type="Gene3D" id="3.40.630.30">
    <property type="match status" value="1"/>
</dbReference>
<dbReference type="PROSITE" id="PS51186">
    <property type="entry name" value="GNAT"/>
    <property type="match status" value="1"/>
</dbReference>
<sequence>MTAADGVRQTRAMTSLTVGAADPELEKRLSDELDAINVAAIGAGEERPFSIRLTTADGELAGGLTGWTWDRCGGISSLWVAESLRGQGWGARLMAAAEREIAARGCDRALVSTMSFQAPGFYRRLGYDEIGRVPDMPGGSAKHQFHKRLSGPPRLRLVAIVEDCTPAVRAYEDAVLALLPRHGGRLEHRLISVDGRTEVQTISFAGESGYHAFLADPQRAAHRAALGGEAPNARVVPIA</sequence>
<dbReference type="InterPro" id="IPR050832">
    <property type="entry name" value="Bact_Acetyltransf"/>
</dbReference>
<protein>
    <recommendedName>
        <fullName evidence="3">N-acetyltransferase domain-containing protein</fullName>
    </recommendedName>
</protein>
<comment type="caution">
    <text evidence="4">The sequence shown here is derived from an EMBL/GenBank/DDBJ whole genome shotgun (WGS) entry which is preliminary data.</text>
</comment>
<organism evidence="4 5">
    <name type="scientific">Spirilliplanes yamanashiensis</name>
    <dbReference type="NCBI Taxonomy" id="42233"/>
    <lineage>
        <taxon>Bacteria</taxon>
        <taxon>Bacillati</taxon>
        <taxon>Actinomycetota</taxon>
        <taxon>Actinomycetes</taxon>
        <taxon>Micromonosporales</taxon>
        <taxon>Micromonosporaceae</taxon>
        <taxon>Spirilliplanes</taxon>
    </lineage>
</organism>
<evidence type="ECO:0000256" key="2">
    <source>
        <dbReference type="ARBA" id="ARBA00023315"/>
    </source>
</evidence>
<name>A0A8J3Y7B4_9ACTN</name>
<dbReference type="PANTHER" id="PTHR43877">
    <property type="entry name" value="AMINOALKYLPHOSPHONATE N-ACETYLTRANSFERASE-RELATED-RELATED"/>
    <property type="match status" value="1"/>
</dbReference>
<evidence type="ECO:0000313" key="4">
    <source>
        <dbReference type="EMBL" id="GIJ03226.1"/>
    </source>
</evidence>
<evidence type="ECO:0000259" key="3">
    <source>
        <dbReference type="PROSITE" id="PS51186"/>
    </source>
</evidence>
<keyword evidence="2" id="KW-0012">Acyltransferase</keyword>
<dbReference type="AlphaFoldDB" id="A0A8J3Y7B4"/>
<evidence type="ECO:0000256" key="1">
    <source>
        <dbReference type="ARBA" id="ARBA00022679"/>
    </source>
</evidence>
<accession>A0A8J3Y7B4</accession>